<dbReference type="EMBL" id="CP012747">
    <property type="protein sequence ID" value="ALL69004.1"/>
    <property type="molecule type" value="Genomic_DNA"/>
</dbReference>
<gene>
    <name evidence="2" type="ORF">K788_00000005</name>
</gene>
<name>A0A0P0RJN4_9BURK</name>
<dbReference type="KEGG" id="bcai:K788_00000005"/>
<dbReference type="AlphaFoldDB" id="A0A0P0RJN4"/>
<feature type="chain" id="PRO_5006054389" evidence="1">
    <location>
        <begin position="26"/>
        <end position="52"/>
    </location>
</feature>
<evidence type="ECO:0000313" key="3">
    <source>
        <dbReference type="Proteomes" id="UP000019146"/>
    </source>
</evidence>
<proteinExistence type="predicted"/>
<dbReference type="Proteomes" id="UP000019146">
    <property type="component" value="Chromosome 2"/>
</dbReference>
<organism evidence="2 3">
    <name type="scientific">Paraburkholderia caribensis MBA4</name>
    <dbReference type="NCBI Taxonomy" id="1323664"/>
    <lineage>
        <taxon>Bacteria</taxon>
        <taxon>Pseudomonadati</taxon>
        <taxon>Pseudomonadota</taxon>
        <taxon>Betaproteobacteria</taxon>
        <taxon>Burkholderiales</taxon>
        <taxon>Burkholderiaceae</taxon>
        <taxon>Paraburkholderia</taxon>
    </lineage>
</organism>
<feature type="signal peptide" evidence="1">
    <location>
        <begin position="1"/>
        <end position="25"/>
    </location>
</feature>
<protein>
    <submittedName>
        <fullName evidence="2">Uncharacterized protein</fullName>
    </submittedName>
</protein>
<evidence type="ECO:0000313" key="2">
    <source>
        <dbReference type="EMBL" id="ALL69004.1"/>
    </source>
</evidence>
<evidence type="ECO:0000256" key="1">
    <source>
        <dbReference type="SAM" id="SignalP"/>
    </source>
</evidence>
<reference evidence="2 3" key="1">
    <citation type="journal article" date="2014" name="Genome Announc.">
        <title>Draft Genome Sequence of the Haloacid-Degrading Burkholderia caribensis Strain MBA4.</title>
        <authorList>
            <person name="Pan Y."/>
            <person name="Kong K.F."/>
            <person name="Tsang J.S."/>
        </authorList>
    </citation>
    <scope>NUCLEOTIDE SEQUENCE [LARGE SCALE GENOMIC DNA]</scope>
    <source>
        <strain evidence="2 3">MBA4</strain>
    </source>
</reference>
<accession>A0A0P0RJN4</accession>
<sequence>MKATRIMWAMAAWVLMTGFTTAAQAKVDADAPITVANWEVCDAAGCWWTGTL</sequence>
<keyword evidence="1" id="KW-0732">Signal</keyword>